<sequence length="181" mass="18855">MLPLLLSVSLFAPLPAWSQVGESPKPDPWFSSDKAAHFALSAGLAGAGYAGGALLFDAPEARWLTGAGLTLGVGVAKEFFDAGRGSIFSWKDLTWDVLGMATGLSLSWAVERLFFPRGAGERGVAMGPVREPALRVDGAGLPARMRFTLALSSGGRGHPQGGSGNGRSRTVPVVLFLMGGW</sequence>
<evidence type="ECO:0000313" key="1">
    <source>
        <dbReference type="EMBL" id="EPX59061.1"/>
    </source>
</evidence>
<evidence type="ECO:0000313" key="2">
    <source>
        <dbReference type="Proteomes" id="UP000011682"/>
    </source>
</evidence>
<reference evidence="1" key="1">
    <citation type="submission" date="2013-05" db="EMBL/GenBank/DDBJ databases">
        <title>Genome assembly of Cystobacter fuscus DSM 2262.</title>
        <authorList>
            <person name="Sharma G."/>
            <person name="Khatri I."/>
            <person name="Kaur C."/>
            <person name="Mayilraj S."/>
            <person name="Subramanian S."/>
        </authorList>
    </citation>
    <scope>NUCLEOTIDE SEQUENCE [LARGE SCALE GENOMIC DNA]</scope>
    <source>
        <strain evidence="1">DSM 2262</strain>
    </source>
</reference>
<organism evidence="1 2">
    <name type="scientific">Cystobacter fuscus (strain ATCC 25194 / DSM 2262 / NBRC 100088 / M29)</name>
    <dbReference type="NCBI Taxonomy" id="1242864"/>
    <lineage>
        <taxon>Bacteria</taxon>
        <taxon>Pseudomonadati</taxon>
        <taxon>Myxococcota</taxon>
        <taxon>Myxococcia</taxon>
        <taxon>Myxococcales</taxon>
        <taxon>Cystobacterineae</taxon>
        <taxon>Archangiaceae</taxon>
        <taxon>Cystobacter</taxon>
    </lineage>
</organism>
<evidence type="ECO:0008006" key="3">
    <source>
        <dbReference type="Google" id="ProtNLM"/>
    </source>
</evidence>
<dbReference type="Proteomes" id="UP000011682">
    <property type="component" value="Unassembled WGS sequence"/>
</dbReference>
<keyword evidence="2" id="KW-1185">Reference proteome</keyword>
<protein>
    <recommendedName>
        <fullName evidence="3">Lipoprotein</fullName>
    </recommendedName>
</protein>
<dbReference type="eggNOG" id="COG5544">
    <property type="taxonomic scope" value="Bacteria"/>
</dbReference>
<gene>
    <name evidence="1" type="ORF">D187_003438</name>
</gene>
<accession>S9P7D1</accession>
<proteinExistence type="predicted"/>
<name>S9P7D1_CYSF2</name>
<comment type="caution">
    <text evidence="1">The sequence shown here is derived from an EMBL/GenBank/DDBJ whole genome shotgun (WGS) entry which is preliminary data.</text>
</comment>
<dbReference type="EMBL" id="ANAH02000020">
    <property type="protein sequence ID" value="EPX59061.1"/>
    <property type="molecule type" value="Genomic_DNA"/>
</dbReference>
<dbReference type="AlphaFoldDB" id="S9P7D1"/>